<reference evidence="2" key="1">
    <citation type="submission" date="2022-05" db="EMBL/GenBank/DDBJ databases">
        <title>A methanotrophic Mycobacterium dominates a cave microbial ecosystem.</title>
        <authorList>
            <person name="Van Spanning R.J.M."/>
            <person name="Guan Q."/>
            <person name="Melkonian C."/>
            <person name="Gallant J."/>
            <person name="Polerecky L."/>
            <person name="Flot J.-F."/>
            <person name="Brandt B.W."/>
            <person name="Braster M."/>
            <person name="Iturbe Espinoza P."/>
            <person name="Aerts J."/>
            <person name="Meima-Franke M."/>
            <person name="Piersma S.R."/>
            <person name="Bunduc C."/>
            <person name="Ummels R."/>
            <person name="Pain A."/>
            <person name="Fleming E.J."/>
            <person name="van der Wel N."/>
            <person name="Gherman V.D."/>
            <person name="Sarbu S.M."/>
            <person name="Bodelier P.L.E."/>
            <person name="Bitter W."/>
        </authorList>
    </citation>
    <scope>NUCLEOTIDE SEQUENCE</scope>
    <source>
        <strain evidence="2">Sulfur Cave</strain>
        <plasmid evidence="2">unnamed</plasmid>
    </source>
</reference>
<accession>A0ABY4QRV9</accession>
<dbReference type="InterPro" id="IPR001584">
    <property type="entry name" value="Integrase_cat-core"/>
</dbReference>
<evidence type="ECO:0000313" key="3">
    <source>
        <dbReference type="Proteomes" id="UP001056610"/>
    </source>
</evidence>
<organism evidence="2 3">
    <name type="scientific">Candidatus Mycobacterium methanotrophicum</name>
    <dbReference type="NCBI Taxonomy" id="2943498"/>
    <lineage>
        <taxon>Bacteria</taxon>
        <taxon>Bacillati</taxon>
        <taxon>Actinomycetota</taxon>
        <taxon>Actinomycetes</taxon>
        <taxon>Mycobacteriales</taxon>
        <taxon>Mycobacteriaceae</taxon>
        <taxon>Mycobacterium</taxon>
    </lineage>
</organism>
<keyword evidence="2" id="KW-0614">Plasmid</keyword>
<dbReference type="Pfam" id="PF22483">
    <property type="entry name" value="Mu-transpos_C_2"/>
    <property type="match status" value="1"/>
</dbReference>
<feature type="domain" description="Integrase catalytic" evidence="1">
    <location>
        <begin position="120"/>
        <end position="294"/>
    </location>
</feature>
<evidence type="ECO:0000259" key="1">
    <source>
        <dbReference type="PROSITE" id="PS50994"/>
    </source>
</evidence>
<sequence>MLTWEDDVEVHALRKRGWSISAIARHAGRDRKTIRGYLSGERTPGVRARPSPDGFGPFIDYVTARLGEDPHLWARTLCDELEELGFALSYQSLTRNIRDLGLRPDCAVCRGATERPNAIIAHEPGDETQWDWLDLPNPPQSWGWGRTAHLLVGSLAHSAKWRGWLSPRTQQPHLVEGLDLVTRALGGVTRTWRFDRMATVCDPATGRITASFAGVAKHYGVSVAICPPRRGNRKGVVEKANLTAAQRWWRTMADEVTPGQVQADLDRFCSTRADTRMRATPDGKSTVAAVAEREPLAAVPVTPYPVIIAEQRTASRQALVSYRGNRYSVPPELAMAQVTVTHPLGGEFIDIAASSGIVVARHRRLADGLGATVRDGGHVIALDAAAMATANTGRPHRRKERIPPGAAALAAAAELRKRIDVGGVTDVAESATTTTTSTVIDLSVYERAAQQRSTLK</sequence>
<dbReference type="PROSITE" id="PS50994">
    <property type="entry name" value="INTEGRASE"/>
    <property type="match status" value="1"/>
</dbReference>
<keyword evidence="3" id="KW-1185">Reference proteome</keyword>
<name>A0ABY4QRV9_9MYCO</name>
<dbReference type="EMBL" id="CP097321">
    <property type="protein sequence ID" value="UQX13634.1"/>
    <property type="molecule type" value="Genomic_DNA"/>
</dbReference>
<protein>
    <submittedName>
        <fullName evidence="2">IS21 family transposase</fullName>
    </submittedName>
</protein>
<dbReference type="PANTHER" id="PTHR35004">
    <property type="entry name" value="TRANSPOSASE RV3428C-RELATED"/>
    <property type="match status" value="1"/>
</dbReference>
<evidence type="ECO:0000313" key="2">
    <source>
        <dbReference type="EMBL" id="UQX13634.1"/>
    </source>
</evidence>
<dbReference type="InterPro" id="IPR001387">
    <property type="entry name" value="Cro/C1-type_HTH"/>
</dbReference>
<dbReference type="PANTHER" id="PTHR35004:SF7">
    <property type="entry name" value="INTEGRASE PROTEIN"/>
    <property type="match status" value="1"/>
</dbReference>
<dbReference type="CDD" id="cd00093">
    <property type="entry name" value="HTH_XRE"/>
    <property type="match status" value="1"/>
</dbReference>
<dbReference type="InterPro" id="IPR054353">
    <property type="entry name" value="IstA-like_C"/>
</dbReference>
<dbReference type="RefSeq" id="WP_219070608.1">
    <property type="nucleotide sequence ID" value="NZ_CAJUXY010000099.1"/>
</dbReference>
<dbReference type="Proteomes" id="UP001056610">
    <property type="component" value="Plasmid unnamed"/>
</dbReference>
<geneLocation type="plasmid" evidence="2 3">
    <name>unnamed</name>
</geneLocation>
<gene>
    <name evidence="2" type="ORF">M5I08_26070</name>
</gene>
<proteinExistence type="predicted"/>